<dbReference type="EMBL" id="UINC01002146">
    <property type="protein sequence ID" value="SUZ93429.1"/>
    <property type="molecule type" value="Genomic_DNA"/>
</dbReference>
<feature type="region of interest" description="Disordered" evidence="2">
    <location>
        <begin position="254"/>
        <end position="277"/>
    </location>
</feature>
<dbReference type="PANTHER" id="PTHR11941">
    <property type="entry name" value="ENOYL-COA HYDRATASE-RELATED"/>
    <property type="match status" value="1"/>
</dbReference>
<dbReference type="InterPro" id="IPR029045">
    <property type="entry name" value="ClpP/crotonase-like_dom_sf"/>
</dbReference>
<accession>A0A381RQT5</accession>
<dbReference type="InterPro" id="IPR001753">
    <property type="entry name" value="Enoyl-CoA_hydra/iso"/>
</dbReference>
<name>A0A381RQT5_9ZZZZ</name>
<feature type="region of interest" description="Disordered" evidence="2">
    <location>
        <begin position="1"/>
        <end position="22"/>
    </location>
</feature>
<dbReference type="GO" id="GO:0016829">
    <property type="term" value="F:lyase activity"/>
    <property type="evidence" value="ECO:0007669"/>
    <property type="project" value="UniProtKB-KW"/>
</dbReference>
<evidence type="ECO:0000256" key="2">
    <source>
        <dbReference type="SAM" id="MobiDB-lite"/>
    </source>
</evidence>
<dbReference type="PANTHER" id="PTHR11941:SF54">
    <property type="entry name" value="ENOYL-COA HYDRATASE, MITOCHONDRIAL"/>
    <property type="match status" value="1"/>
</dbReference>
<protein>
    <recommendedName>
        <fullName evidence="4">Crotonase</fullName>
    </recommendedName>
</protein>
<keyword evidence="1" id="KW-0456">Lyase</keyword>
<dbReference type="CDD" id="cd06558">
    <property type="entry name" value="crotonase-like"/>
    <property type="match status" value="1"/>
</dbReference>
<feature type="compositionally biased region" description="Basic and acidic residues" evidence="2">
    <location>
        <begin position="260"/>
        <end position="277"/>
    </location>
</feature>
<dbReference type="GO" id="GO:0006635">
    <property type="term" value="P:fatty acid beta-oxidation"/>
    <property type="evidence" value="ECO:0007669"/>
    <property type="project" value="TreeGrafter"/>
</dbReference>
<dbReference type="SUPFAM" id="SSF52096">
    <property type="entry name" value="ClpP/crotonase"/>
    <property type="match status" value="1"/>
</dbReference>
<evidence type="ECO:0000256" key="1">
    <source>
        <dbReference type="ARBA" id="ARBA00023239"/>
    </source>
</evidence>
<dbReference type="InterPro" id="IPR014748">
    <property type="entry name" value="Enoyl-CoA_hydra_C"/>
</dbReference>
<gene>
    <name evidence="3" type="ORF">METZ01_LOCUS46283</name>
</gene>
<reference evidence="3" key="1">
    <citation type="submission" date="2018-05" db="EMBL/GenBank/DDBJ databases">
        <authorList>
            <person name="Lanie J.A."/>
            <person name="Ng W.-L."/>
            <person name="Kazmierczak K.M."/>
            <person name="Andrzejewski T.M."/>
            <person name="Davidsen T.M."/>
            <person name="Wayne K.J."/>
            <person name="Tettelin H."/>
            <person name="Glass J.I."/>
            <person name="Rusch D."/>
            <person name="Podicherti R."/>
            <person name="Tsui H.-C.T."/>
            <person name="Winkler M.E."/>
        </authorList>
    </citation>
    <scope>NUCLEOTIDE SEQUENCE</scope>
</reference>
<evidence type="ECO:0008006" key="4">
    <source>
        <dbReference type="Google" id="ProtNLM"/>
    </source>
</evidence>
<proteinExistence type="predicted"/>
<dbReference type="Pfam" id="PF00378">
    <property type="entry name" value="ECH_1"/>
    <property type="match status" value="1"/>
</dbReference>
<sequence length="277" mass="30056">MADHDLEPSDSGTDRAGPFGEAATYERDGHVATITYNRPEALNAVNRDLRRDLNAAWDMFMADEEAWVAILTGAGDRAFCAGADLTDGGGSAGDFPGTFWEKPTVNSFESGLEVFKPTIAAVNGHCIGYGLTAVVACDFVLASDRATFAWPEVTLGIPTIVGAIRLPRRIAWADAMELLLTGESVDAERASAMGLVWRVSPHDRLMADARSLADRLCRAAPLAVRTTKEVAVRTRSMPWTEAVRFGETMRLVAASTDDANEGRQARTDRRPPEWQGR</sequence>
<dbReference type="Gene3D" id="1.10.12.10">
    <property type="entry name" value="Lyase 2-enoyl-coa Hydratase, Chain A, domain 2"/>
    <property type="match status" value="1"/>
</dbReference>
<dbReference type="AlphaFoldDB" id="A0A381RQT5"/>
<evidence type="ECO:0000313" key="3">
    <source>
        <dbReference type="EMBL" id="SUZ93429.1"/>
    </source>
</evidence>
<dbReference type="Gene3D" id="3.90.226.10">
    <property type="entry name" value="2-enoyl-CoA Hydratase, Chain A, domain 1"/>
    <property type="match status" value="1"/>
</dbReference>
<organism evidence="3">
    <name type="scientific">marine metagenome</name>
    <dbReference type="NCBI Taxonomy" id="408172"/>
    <lineage>
        <taxon>unclassified sequences</taxon>
        <taxon>metagenomes</taxon>
        <taxon>ecological metagenomes</taxon>
    </lineage>
</organism>